<keyword evidence="9" id="KW-1185">Reference proteome</keyword>
<accession>A0A9N9LW42</accession>
<comment type="cofactor">
    <cofactor evidence="1 5">
        <name>heme</name>
        <dbReference type="ChEBI" id="CHEBI:30413"/>
    </cofactor>
</comment>
<dbReference type="Proteomes" id="UP000701801">
    <property type="component" value="Unassembled WGS sequence"/>
</dbReference>
<keyword evidence="4 5" id="KW-0408">Iron</keyword>
<dbReference type="GO" id="GO:0020037">
    <property type="term" value="F:heme binding"/>
    <property type="evidence" value="ECO:0007669"/>
    <property type="project" value="InterPro"/>
</dbReference>
<evidence type="ECO:0000313" key="8">
    <source>
        <dbReference type="EMBL" id="CAG8981983.1"/>
    </source>
</evidence>
<dbReference type="PROSITE" id="PS00086">
    <property type="entry name" value="CYTOCHROME_P450"/>
    <property type="match status" value="1"/>
</dbReference>
<dbReference type="PRINTS" id="PR00463">
    <property type="entry name" value="EP450I"/>
</dbReference>
<dbReference type="InterPro" id="IPR036396">
    <property type="entry name" value="Cyt_P450_sf"/>
</dbReference>
<dbReference type="InterPro" id="IPR001128">
    <property type="entry name" value="Cyt_P450"/>
</dbReference>
<dbReference type="PANTHER" id="PTHR24305:SF232">
    <property type="entry name" value="P450, PUTATIVE (EUROFUNG)-RELATED"/>
    <property type="match status" value="1"/>
</dbReference>
<evidence type="ECO:0000256" key="4">
    <source>
        <dbReference type="ARBA" id="ARBA00023004"/>
    </source>
</evidence>
<dbReference type="InterPro" id="IPR050121">
    <property type="entry name" value="Cytochrome_P450_monoxygenase"/>
</dbReference>
<dbReference type="InterPro" id="IPR017972">
    <property type="entry name" value="Cyt_P450_CS"/>
</dbReference>
<keyword evidence="7" id="KW-0812">Transmembrane</keyword>
<feature type="binding site" description="axial binding residue" evidence="5">
    <location>
        <position position="210"/>
    </location>
    <ligand>
        <name>heme</name>
        <dbReference type="ChEBI" id="CHEBI:30413"/>
    </ligand>
    <ligandPart>
        <name>Fe</name>
        <dbReference type="ChEBI" id="CHEBI:18248"/>
    </ligandPart>
</feature>
<protein>
    <recommendedName>
        <fullName evidence="10">Cytochrome P450</fullName>
    </recommendedName>
</protein>
<dbReference type="GO" id="GO:0016705">
    <property type="term" value="F:oxidoreductase activity, acting on paired donors, with incorporation or reduction of molecular oxygen"/>
    <property type="evidence" value="ECO:0007669"/>
    <property type="project" value="InterPro"/>
</dbReference>
<keyword evidence="5 6" id="KW-0349">Heme</keyword>
<dbReference type="Pfam" id="PF00067">
    <property type="entry name" value="p450"/>
    <property type="match status" value="1"/>
</dbReference>
<feature type="transmembrane region" description="Helical" evidence="7">
    <location>
        <begin position="67"/>
        <end position="90"/>
    </location>
</feature>
<evidence type="ECO:0000256" key="3">
    <source>
        <dbReference type="ARBA" id="ARBA00022723"/>
    </source>
</evidence>
<reference evidence="8" key="1">
    <citation type="submission" date="2021-07" db="EMBL/GenBank/DDBJ databases">
        <authorList>
            <person name="Durling M."/>
        </authorList>
    </citation>
    <scope>NUCLEOTIDE SEQUENCE</scope>
</reference>
<evidence type="ECO:0000256" key="1">
    <source>
        <dbReference type="ARBA" id="ARBA00001971"/>
    </source>
</evidence>
<dbReference type="GO" id="GO:0004497">
    <property type="term" value="F:monooxygenase activity"/>
    <property type="evidence" value="ECO:0007669"/>
    <property type="project" value="UniProtKB-KW"/>
</dbReference>
<evidence type="ECO:0000256" key="6">
    <source>
        <dbReference type="RuleBase" id="RU000461"/>
    </source>
</evidence>
<keyword evidence="7" id="KW-1133">Transmembrane helix</keyword>
<dbReference type="GO" id="GO:0005506">
    <property type="term" value="F:iron ion binding"/>
    <property type="evidence" value="ECO:0007669"/>
    <property type="project" value="InterPro"/>
</dbReference>
<organism evidence="8 9">
    <name type="scientific">Hymenoscyphus albidus</name>
    <dbReference type="NCBI Taxonomy" id="595503"/>
    <lineage>
        <taxon>Eukaryota</taxon>
        <taxon>Fungi</taxon>
        <taxon>Dikarya</taxon>
        <taxon>Ascomycota</taxon>
        <taxon>Pezizomycotina</taxon>
        <taxon>Leotiomycetes</taxon>
        <taxon>Helotiales</taxon>
        <taxon>Helotiaceae</taxon>
        <taxon>Hymenoscyphus</taxon>
    </lineage>
</organism>
<evidence type="ECO:0000256" key="5">
    <source>
        <dbReference type="PIRSR" id="PIRSR602401-1"/>
    </source>
</evidence>
<proteinExistence type="inferred from homology"/>
<dbReference type="InterPro" id="IPR002401">
    <property type="entry name" value="Cyt_P450_E_grp-I"/>
</dbReference>
<dbReference type="Gene3D" id="1.10.630.10">
    <property type="entry name" value="Cytochrome P450"/>
    <property type="match status" value="1"/>
</dbReference>
<evidence type="ECO:0000256" key="2">
    <source>
        <dbReference type="ARBA" id="ARBA00010617"/>
    </source>
</evidence>
<dbReference type="PRINTS" id="PR00385">
    <property type="entry name" value="P450"/>
</dbReference>
<comment type="similarity">
    <text evidence="2 6">Belongs to the cytochrome P450 family.</text>
</comment>
<dbReference type="EMBL" id="CAJVRM010000551">
    <property type="protein sequence ID" value="CAG8981983.1"/>
    <property type="molecule type" value="Genomic_DNA"/>
</dbReference>
<sequence length="262" mass="29514">MNYVVPDNKETKEGWGFLFGLAIKEVAKREEQLKHGILPESKDFMQHAMEATLEGRPLTPYEKQAQVTLLILAGAETTAVTLACLLRFLVLHPQILEKARQEIDNALENALISAPVKFQEALNHLPYFVACAKEALLFSREIPPAGKPIDGHFIPGGTDVVTQAHIVQRDPILYAPDPEVYRPERWLESDEKTKEFEAASFVFGTGPRFCLGKDIALMELYKLVPEVIRNFDIELINEGTYHISGQVTHLDDFIVKLHPRVS</sequence>
<gene>
    <name evidence="8" type="ORF">HYALB_00004849</name>
</gene>
<dbReference type="PANTHER" id="PTHR24305">
    <property type="entry name" value="CYTOCHROME P450"/>
    <property type="match status" value="1"/>
</dbReference>
<comment type="caution">
    <text evidence="8">The sequence shown here is derived from an EMBL/GenBank/DDBJ whole genome shotgun (WGS) entry which is preliminary data.</text>
</comment>
<evidence type="ECO:0008006" key="10">
    <source>
        <dbReference type="Google" id="ProtNLM"/>
    </source>
</evidence>
<keyword evidence="6" id="KW-0560">Oxidoreductase</keyword>
<keyword evidence="7" id="KW-0472">Membrane</keyword>
<dbReference type="SUPFAM" id="SSF48264">
    <property type="entry name" value="Cytochrome P450"/>
    <property type="match status" value="1"/>
</dbReference>
<evidence type="ECO:0000313" key="9">
    <source>
        <dbReference type="Proteomes" id="UP000701801"/>
    </source>
</evidence>
<name>A0A9N9LW42_9HELO</name>
<dbReference type="AlphaFoldDB" id="A0A9N9LW42"/>
<dbReference type="OrthoDB" id="3934656at2759"/>
<evidence type="ECO:0000256" key="7">
    <source>
        <dbReference type="SAM" id="Phobius"/>
    </source>
</evidence>
<keyword evidence="3 5" id="KW-0479">Metal-binding</keyword>
<keyword evidence="6" id="KW-0503">Monooxygenase</keyword>